<dbReference type="EMBL" id="FPBF01000001">
    <property type="protein sequence ID" value="SFT45728.1"/>
    <property type="molecule type" value="Genomic_DNA"/>
</dbReference>
<dbReference type="PANTHER" id="PTHR43652">
    <property type="entry name" value="BASIC AMINO ACID ANTIPORTER YFCC-RELATED"/>
    <property type="match status" value="1"/>
</dbReference>
<proteinExistence type="predicted"/>
<name>A0A1I6Y5E2_9BACT</name>
<dbReference type="InterPro" id="IPR051679">
    <property type="entry name" value="DASS-Related_Transporters"/>
</dbReference>
<feature type="transmembrane region" description="Helical" evidence="7">
    <location>
        <begin position="479"/>
        <end position="511"/>
    </location>
</feature>
<keyword evidence="10" id="KW-1185">Reference proteome</keyword>
<evidence type="ECO:0000256" key="4">
    <source>
        <dbReference type="ARBA" id="ARBA00022737"/>
    </source>
</evidence>
<dbReference type="InterPro" id="IPR031312">
    <property type="entry name" value="Na/sul_symport_CS"/>
</dbReference>
<comment type="subcellular location">
    <subcellularLocation>
        <location evidence="1">Membrane</location>
        <topology evidence="1">Multi-pass membrane protein</topology>
    </subcellularLocation>
</comment>
<feature type="transmembrane region" description="Helical" evidence="7">
    <location>
        <begin position="523"/>
        <end position="544"/>
    </location>
</feature>
<feature type="domain" description="RCK C-terminal" evidence="8">
    <location>
        <begin position="205"/>
        <end position="289"/>
    </location>
</feature>
<dbReference type="Pfam" id="PF03600">
    <property type="entry name" value="CitMHS"/>
    <property type="match status" value="1"/>
</dbReference>
<protein>
    <submittedName>
        <fullName evidence="9">Di-and tricarboxylate transporter</fullName>
    </submittedName>
</protein>
<dbReference type="PROSITE" id="PS01271">
    <property type="entry name" value="NA_SULFATE"/>
    <property type="match status" value="1"/>
</dbReference>
<dbReference type="Proteomes" id="UP000199673">
    <property type="component" value="Unassembled WGS sequence"/>
</dbReference>
<feature type="transmembrane region" description="Helical" evidence="7">
    <location>
        <begin position="441"/>
        <end position="459"/>
    </location>
</feature>
<dbReference type="Pfam" id="PF02080">
    <property type="entry name" value="TrkA_C"/>
    <property type="match status" value="2"/>
</dbReference>
<evidence type="ECO:0000256" key="7">
    <source>
        <dbReference type="SAM" id="Phobius"/>
    </source>
</evidence>
<evidence type="ECO:0000256" key="3">
    <source>
        <dbReference type="ARBA" id="ARBA00022692"/>
    </source>
</evidence>
<feature type="transmembrane region" description="Helical" evidence="7">
    <location>
        <begin position="28"/>
        <end position="45"/>
    </location>
</feature>
<dbReference type="STRING" id="305507.SAMN04489724_0835"/>
<feature type="transmembrane region" description="Helical" evidence="7">
    <location>
        <begin position="140"/>
        <end position="164"/>
    </location>
</feature>
<gene>
    <name evidence="9" type="ORF">SAMN04489724_0835</name>
</gene>
<feature type="transmembrane region" description="Helical" evidence="7">
    <location>
        <begin position="96"/>
        <end position="120"/>
    </location>
</feature>
<dbReference type="RefSeq" id="WP_170857009.1">
    <property type="nucleotide sequence ID" value="NZ_FPBF01000001.1"/>
</dbReference>
<feature type="transmembrane region" description="Helical" evidence="7">
    <location>
        <begin position="176"/>
        <end position="195"/>
    </location>
</feature>
<feature type="transmembrane region" description="Helical" evidence="7">
    <location>
        <begin position="564"/>
        <end position="584"/>
    </location>
</feature>
<dbReference type="SUPFAM" id="SSF116726">
    <property type="entry name" value="TrkA C-terminal domain-like"/>
    <property type="match status" value="2"/>
</dbReference>
<keyword evidence="3 7" id="KW-0812">Transmembrane</keyword>
<organism evidence="9 10">
    <name type="scientific">Algoriphagus locisalis</name>
    <dbReference type="NCBI Taxonomy" id="305507"/>
    <lineage>
        <taxon>Bacteria</taxon>
        <taxon>Pseudomonadati</taxon>
        <taxon>Bacteroidota</taxon>
        <taxon>Cytophagia</taxon>
        <taxon>Cytophagales</taxon>
        <taxon>Cyclobacteriaceae</taxon>
        <taxon>Algoriphagus</taxon>
    </lineage>
</organism>
<dbReference type="GO" id="GO:0006813">
    <property type="term" value="P:potassium ion transport"/>
    <property type="evidence" value="ECO:0007669"/>
    <property type="project" value="InterPro"/>
</dbReference>
<dbReference type="InterPro" id="IPR004680">
    <property type="entry name" value="Cit_transptr-like_dom"/>
</dbReference>
<reference evidence="10" key="1">
    <citation type="submission" date="2016-10" db="EMBL/GenBank/DDBJ databases">
        <authorList>
            <person name="Varghese N."/>
            <person name="Submissions S."/>
        </authorList>
    </citation>
    <scope>NUCLEOTIDE SEQUENCE [LARGE SCALE GENOMIC DNA]</scope>
    <source>
        <strain evidence="10">DSM 23445</strain>
    </source>
</reference>
<feature type="transmembrane region" description="Helical" evidence="7">
    <location>
        <begin position="6"/>
        <end position="23"/>
    </location>
</feature>
<evidence type="ECO:0000256" key="6">
    <source>
        <dbReference type="ARBA" id="ARBA00023136"/>
    </source>
</evidence>
<evidence type="ECO:0000313" key="10">
    <source>
        <dbReference type="Proteomes" id="UP000199673"/>
    </source>
</evidence>
<keyword evidence="2" id="KW-0813">Transport</keyword>
<feature type="domain" description="RCK C-terminal" evidence="8">
    <location>
        <begin position="293"/>
        <end position="378"/>
    </location>
</feature>
<dbReference type="AlphaFoldDB" id="A0A1I6Y5E2"/>
<evidence type="ECO:0000256" key="1">
    <source>
        <dbReference type="ARBA" id="ARBA00004141"/>
    </source>
</evidence>
<feature type="transmembrane region" description="Helical" evidence="7">
    <location>
        <begin position="57"/>
        <end position="75"/>
    </location>
</feature>
<sequence length="585" mass="63724">MTIDILITSVLVTGLVLSLYKNWPKPSLAFVLVVFAFVILKVISIEDFLQGLANKQIILIFLLIILTSGIQQNLGKGFFYALFKKSLSPFQFRLRMMLTVSGLSSMLNNTPVVAFMIPYVKNWSESNGYSASKFLIPLSFATILGGMITIVGTSTNLVLNGLIVQSGLPSLGYSDFLFLGGLVTVLGLIYLAFFSEKLLPNTTTRKDSLLEHLNEYLVETKVNPSSTLIGKTIEEAGLRHLKDLFLVEIKRGERSITAVSSDRIIHSEDVLFFAGNTQSILELINDNNGLELPDTSQLVSNGFSAMTEAVIPSGSALVGISLKELGFRDRYKASVISVYRKGDKVKENLGEIKLKEGDLLLLLCSKDFSKVISSRDLIVLTKSGEVQKELSFKKTLPSIISIGVLLIGIFGLIDLFLAAFIGILVMTLAKVINLNQIKSAIDVDLLIILVSALAVGVAIQKSGSASFLVQQISSMFEDLNPIGAIVILFILTLGLTALITNAAAVSIMFPVAYEMGLGFGESLTPFFIAIAFAASADFMTPIGYQTNLMVLGPGNYKFSDYTKIGLPLTLIYSSVVISFIYLYYF</sequence>
<keyword evidence="6 7" id="KW-0472">Membrane</keyword>
<keyword evidence="5 7" id="KW-1133">Transmembrane helix</keyword>
<dbReference type="PROSITE" id="PS51202">
    <property type="entry name" value="RCK_C"/>
    <property type="match status" value="2"/>
</dbReference>
<dbReference type="InterPro" id="IPR036721">
    <property type="entry name" value="RCK_C_sf"/>
</dbReference>
<dbReference type="InterPro" id="IPR006037">
    <property type="entry name" value="RCK_C"/>
</dbReference>
<dbReference type="GO" id="GO:0008324">
    <property type="term" value="F:monoatomic cation transmembrane transporter activity"/>
    <property type="evidence" value="ECO:0007669"/>
    <property type="project" value="InterPro"/>
</dbReference>
<feature type="transmembrane region" description="Helical" evidence="7">
    <location>
        <begin position="399"/>
        <end position="429"/>
    </location>
</feature>
<evidence type="ECO:0000256" key="5">
    <source>
        <dbReference type="ARBA" id="ARBA00022989"/>
    </source>
</evidence>
<accession>A0A1I6Y5E2</accession>
<evidence type="ECO:0000259" key="8">
    <source>
        <dbReference type="PROSITE" id="PS51202"/>
    </source>
</evidence>
<dbReference type="PANTHER" id="PTHR43652:SF2">
    <property type="entry name" value="BASIC AMINO ACID ANTIPORTER YFCC-RELATED"/>
    <property type="match status" value="1"/>
</dbReference>
<evidence type="ECO:0000256" key="2">
    <source>
        <dbReference type="ARBA" id="ARBA00022448"/>
    </source>
</evidence>
<dbReference type="GO" id="GO:0005886">
    <property type="term" value="C:plasma membrane"/>
    <property type="evidence" value="ECO:0007669"/>
    <property type="project" value="TreeGrafter"/>
</dbReference>
<dbReference type="Gene3D" id="3.30.70.1450">
    <property type="entry name" value="Regulator of K+ conductance, C-terminal domain"/>
    <property type="match status" value="2"/>
</dbReference>
<keyword evidence="4" id="KW-0677">Repeat</keyword>
<evidence type="ECO:0000313" key="9">
    <source>
        <dbReference type="EMBL" id="SFT45728.1"/>
    </source>
</evidence>